<dbReference type="OMA" id="CAEHQIP"/>
<dbReference type="RefSeq" id="XP_013759960.1">
    <property type="nucleotide sequence ID" value="XM_013904506.1"/>
</dbReference>
<comment type="similarity">
    <text evidence="1 4">Belongs to the eukaryotic ribosomal protein eS12 family.</text>
</comment>
<dbReference type="EMBL" id="GL349445">
    <property type="protein sequence ID" value="KNC47189.1"/>
    <property type="molecule type" value="Genomic_DNA"/>
</dbReference>
<dbReference type="GO" id="GO:0006412">
    <property type="term" value="P:translation"/>
    <property type="evidence" value="ECO:0007669"/>
    <property type="project" value="InterPro"/>
</dbReference>
<evidence type="ECO:0000313" key="7">
    <source>
        <dbReference type="Proteomes" id="UP000054408"/>
    </source>
</evidence>
<gene>
    <name evidence="6" type="ORF">AMSG_03618</name>
</gene>
<dbReference type="PROSITE" id="PS01189">
    <property type="entry name" value="RIBOSOMAL_S12E"/>
    <property type="match status" value="1"/>
</dbReference>
<keyword evidence="7" id="KW-1185">Reference proteome</keyword>
<dbReference type="InterPro" id="IPR047860">
    <property type="entry name" value="Ribosomal_eS12_CS"/>
</dbReference>
<dbReference type="SUPFAM" id="SSF55315">
    <property type="entry name" value="L30e-like"/>
    <property type="match status" value="1"/>
</dbReference>
<dbReference type="GeneID" id="25563204"/>
<dbReference type="Proteomes" id="UP000054408">
    <property type="component" value="Unassembled WGS sequence"/>
</dbReference>
<evidence type="ECO:0000313" key="6">
    <source>
        <dbReference type="EMBL" id="KNC47189.1"/>
    </source>
</evidence>
<dbReference type="Gene3D" id="3.30.1330.30">
    <property type="match status" value="1"/>
</dbReference>
<reference evidence="6 7" key="1">
    <citation type="submission" date="2010-05" db="EMBL/GenBank/DDBJ databases">
        <title>The Genome Sequence of Thecamonas trahens ATCC 50062.</title>
        <authorList>
            <consortium name="The Broad Institute Genome Sequencing Platform"/>
            <person name="Russ C."/>
            <person name="Cuomo C."/>
            <person name="Shea T."/>
            <person name="Young S.K."/>
            <person name="Zeng Q."/>
            <person name="Koehrsen M."/>
            <person name="Haas B."/>
            <person name="Borodovsky M."/>
            <person name="Guigo R."/>
            <person name="Alvarado L."/>
            <person name="Berlin A."/>
            <person name="Bochicchio J."/>
            <person name="Borenstein D."/>
            <person name="Chapman S."/>
            <person name="Chen Z."/>
            <person name="Freedman E."/>
            <person name="Gellesch M."/>
            <person name="Goldberg J."/>
            <person name="Griggs A."/>
            <person name="Gujja S."/>
            <person name="Heilman E."/>
            <person name="Heiman D."/>
            <person name="Hepburn T."/>
            <person name="Howarth C."/>
            <person name="Jen D."/>
            <person name="Larson L."/>
            <person name="Mehta T."/>
            <person name="Park D."/>
            <person name="Pearson M."/>
            <person name="Roberts A."/>
            <person name="Saif S."/>
            <person name="Shenoy N."/>
            <person name="Sisk P."/>
            <person name="Stolte C."/>
            <person name="Sykes S."/>
            <person name="Thomson T."/>
            <person name="Walk T."/>
            <person name="White J."/>
            <person name="Yandava C."/>
            <person name="Burger G."/>
            <person name="Gray M.W."/>
            <person name="Holland P.W.H."/>
            <person name="King N."/>
            <person name="Lang F.B.F."/>
            <person name="Roger A.J."/>
            <person name="Ruiz-Trillo I."/>
            <person name="Lander E."/>
            <person name="Nusbaum C."/>
        </authorList>
    </citation>
    <scope>NUCLEOTIDE SEQUENCE [LARGE SCALE GENOMIC DNA]</scope>
    <source>
        <strain evidence="6 7">ATCC 50062</strain>
    </source>
</reference>
<dbReference type="FunFam" id="3.30.1330.30:FF:000019">
    <property type="entry name" value="40S ribosomal protein S12"/>
    <property type="match status" value="1"/>
</dbReference>
<name>A0A0L0D4F3_THETB</name>
<dbReference type="InterPro" id="IPR004038">
    <property type="entry name" value="Ribosomal_eL8/eL30/eS12/Gad45"/>
</dbReference>
<dbReference type="Pfam" id="PF01248">
    <property type="entry name" value="Ribosomal_L7Ae"/>
    <property type="match status" value="1"/>
</dbReference>
<dbReference type="eggNOG" id="KOG3406">
    <property type="taxonomic scope" value="Eukaryota"/>
</dbReference>
<dbReference type="PRINTS" id="PR00972">
    <property type="entry name" value="RIBSOMALS12E"/>
</dbReference>
<organism evidence="6 7">
    <name type="scientific">Thecamonas trahens ATCC 50062</name>
    <dbReference type="NCBI Taxonomy" id="461836"/>
    <lineage>
        <taxon>Eukaryota</taxon>
        <taxon>Apusozoa</taxon>
        <taxon>Apusomonadida</taxon>
        <taxon>Apusomonadidae</taxon>
        <taxon>Thecamonas</taxon>
    </lineage>
</organism>
<evidence type="ECO:0000256" key="1">
    <source>
        <dbReference type="ARBA" id="ARBA00005824"/>
    </source>
</evidence>
<dbReference type="OrthoDB" id="10249311at2759"/>
<accession>A0A0L0D4F3</accession>
<evidence type="ECO:0000256" key="2">
    <source>
        <dbReference type="ARBA" id="ARBA00022980"/>
    </source>
</evidence>
<dbReference type="InterPro" id="IPR000530">
    <property type="entry name" value="Ribosomal_eS12"/>
</dbReference>
<evidence type="ECO:0000256" key="4">
    <source>
        <dbReference type="RuleBase" id="RU000670"/>
    </source>
</evidence>
<dbReference type="STRING" id="461836.A0A0L0D4F3"/>
<sequence>MAENGDVVAIDTEVMEEVEQVETGPMDPMDALKVVLRNALIHDGLARGLREAVRALDRKEAHLCLLASNCSEPAYTKLVSALCNEHQIQLIQVESNKELGLWAGLCKLDAEGQPRKEVACSCVVIRDYGVQSHALDVLQEYLKAQQDEE</sequence>
<dbReference type="AlphaFoldDB" id="A0A0L0D4F3"/>
<proteinExistence type="inferred from homology"/>
<dbReference type="InterPro" id="IPR029064">
    <property type="entry name" value="Ribosomal_eL30-like_sf"/>
</dbReference>
<dbReference type="GO" id="GO:0005840">
    <property type="term" value="C:ribosome"/>
    <property type="evidence" value="ECO:0007669"/>
    <property type="project" value="UniProtKB-KW"/>
</dbReference>
<protein>
    <recommendedName>
        <fullName evidence="4">40S ribosomal protein S12</fullName>
    </recommendedName>
</protein>
<evidence type="ECO:0000256" key="3">
    <source>
        <dbReference type="ARBA" id="ARBA00023274"/>
    </source>
</evidence>
<evidence type="ECO:0000259" key="5">
    <source>
        <dbReference type="Pfam" id="PF01248"/>
    </source>
</evidence>
<dbReference type="PANTHER" id="PTHR11843">
    <property type="entry name" value="40S RIBOSOMAL PROTEIN S12"/>
    <property type="match status" value="1"/>
</dbReference>
<keyword evidence="3 4" id="KW-0687">Ribonucleoprotein</keyword>
<dbReference type="GO" id="GO:1990904">
    <property type="term" value="C:ribonucleoprotein complex"/>
    <property type="evidence" value="ECO:0007669"/>
    <property type="project" value="UniProtKB-KW"/>
</dbReference>
<dbReference type="GO" id="GO:0003735">
    <property type="term" value="F:structural constituent of ribosome"/>
    <property type="evidence" value="ECO:0007669"/>
    <property type="project" value="InterPro"/>
</dbReference>
<keyword evidence="2 4" id="KW-0689">Ribosomal protein</keyword>
<feature type="domain" description="Ribosomal protein eL8/eL30/eS12/Gadd45" evidence="5">
    <location>
        <begin position="31"/>
        <end position="124"/>
    </location>
</feature>